<evidence type="ECO:0000256" key="1">
    <source>
        <dbReference type="ARBA" id="ARBA00004477"/>
    </source>
</evidence>
<feature type="transmembrane region" description="Helical" evidence="13">
    <location>
        <begin position="344"/>
        <end position="361"/>
    </location>
</feature>
<dbReference type="EMBL" id="JANBPY010000429">
    <property type="protein sequence ID" value="KAJ1966901.1"/>
    <property type="molecule type" value="Genomic_DNA"/>
</dbReference>
<feature type="transmembrane region" description="Helical" evidence="13">
    <location>
        <begin position="132"/>
        <end position="154"/>
    </location>
</feature>
<evidence type="ECO:0000256" key="10">
    <source>
        <dbReference type="ARBA" id="ARBA00022989"/>
    </source>
</evidence>
<evidence type="ECO:0000256" key="9">
    <source>
        <dbReference type="ARBA" id="ARBA00022824"/>
    </source>
</evidence>
<reference evidence="14" key="1">
    <citation type="submission" date="2022-07" db="EMBL/GenBank/DDBJ databases">
        <title>Phylogenomic reconstructions and comparative analyses of Kickxellomycotina fungi.</title>
        <authorList>
            <person name="Reynolds N.K."/>
            <person name="Stajich J.E."/>
            <person name="Barry K."/>
            <person name="Grigoriev I.V."/>
            <person name="Crous P."/>
            <person name="Smith M.E."/>
        </authorList>
    </citation>
    <scope>NUCLEOTIDE SEQUENCE</scope>
    <source>
        <strain evidence="14">RSA 1196</strain>
    </source>
</reference>
<dbReference type="PANTHER" id="PTHR12886">
    <property type="entry name" value="PIG-M MANNOSYLTRANSFERASE"/>
    <property type="match status" value="1"/>
</dbReference>
<evidence type="ECO:0000256" key="13">
    <source>
        <dbReference type="RuleBase" id="RU365064"/>
    </source>
</evidence>
<evidence type="ECO:0000313" key="14">
    <source>
        <dbReference type="EMBL" id="KAJ1966901.1"/>
    </source>
</evidence>
<comment type="subcellular location">
    <subcellularLocation>
        <location evidence="1 13">Endoplasmic reticulum membrane</location>
        <topology evidence="1 13">Multi-pass membrane protein</topology>
    </subcellularLocation>
</comment>
<dbReference type="AlphaFoldDB" id="A0A9W8AWM2"/>
<evidence type="ECO:0000256" key="2">
    <source>
        <dbReference type="ARBA" id="ARBA00004687"/>
    </source>
</evidence>
<evidence type="ECO:0000313" key="15">
    <source>
        <dbReference type="Proteomes" id="UP001150925"/>
    </source>
</evidence>
<comment type="caution">
    <text evidence="14">The sequence shown here is derived from an EMBL/GenBank/DDBJ whole genome shotgun (WGS) entry which is preliminary data.</text>
</comment>
<name>A0A9W8AWM2_9FUNG</name>
<evidence type="ECO:0000256" key="5">
    <source>
        <dbReference type="ARBA" id="ARBA00022502"/>
    </source>
</evidence>
<comment type="pathway">
    <text evidence="2 13">Glycolipid biosynthesis; glycosylphosphatidylinositol-anchor biosynthesis.</text>
</comment>
<accession>A0A9W8AWM2</accession>
<keyword evidence="11 13" id="KW-0472">Membrane</keyword>
<keyword evidence="9 13" id="KW-0256">Endoplasmic reticulum</keyword>
<feature type="transmembrane region" description="Helical" evidence="13">
    <location>
        <begin position="403"/>
        <end position="423"/>
    </location>
</feature>
<evidence type="ECO:0000256" key="3">
    <source>
        <dbReference type="ARBA" id="ARBA00011071"/>
    </source>
</evidence>
<organism evidence="14 15">
    <name type="scientific">Dispira parvispora</name>
    <dbReference type="NCBI Taxonomy" id="1520584"/>
    <lineage>
        <taxon>Eukaryota</taxon>
        <taxon>Fungi</taxon>
        <taxon>Fungi incertae sedis</taxon>
        <taxon>Zoopagomycota</taxon>
        <taxon>Kickxellomycotina</taxon>
        <taxon>Dimargaritomycetes</taxon>
        <taxon>Dimargaritales</taxon>
        <taxon>Dimargaritaceae</taxon>
        <taxon>Dispira</taxon>
    </lineage>
</organism>
<keyword evidence="6 13" id="KW-0328">Glycosyltransferase</keyword>
<dbReference type="EC" id="2.4.1.-" evidence="13"/>
<keyword evidence="8 13" id="KW-0812">Transmembrane</keyword>
<keyword evidence="5 13" id="KW-0337">GPI-anchor biosynthesis</keyword>
<dbReference type="GO" id="GO:0006506">
    <property type="term" value="P:GPI anchor biosynthetic process"/>
    <property type="evidence" value="ECO:0007669"/>
    <property type="project" value="UniProtKB-KW"/>
</dbReference>
<keyword evidence="10 13" id="KW-1133">Transmembrane helix</keyword>
<comment type="function">
    <text evidence="12 13">Mannosyltransferase involved in glycosylphosphatidylinositol-anchor biosynthesis. Transfers the first alpha-1,4-mannose to GlcN-acyl-PI during GPI precursor assembly. Required for cell wall integrity.</text>
</comment>
<evidence type="ECO:0000256" key="12">
    <source>
        <dbReference type="ARBA" id="ARBA00025399"/>
    </source>
</evidence>
<sequence>MLSIKQLFIIAALLRLVLLVYGLWQDHHFVVKYTDIDYKVFTDAAWYTWRGQSPYLRSTYRYTPLLAWLLVPNIAVHPAFGKVLFIAADLVVGYLVVRVTNATVLGKREGVDDLADQATIAKERKNSSTRSLWFIYPARWIPSPLLPVVLIWLWNPVVANISTRGNAESLMGCLVLSTLYALCRGYYRTAAMLYGLSVHFKIYPIIYAVPLMLAMRNYPEFIRPKSQRGTSAPWWKINRYQIEFALYSGCTFLALNAIMYKLYGYEFLYETYLYHLVRKDHRHNFSIWFYPIYLTYNQPAGTLSALLAFVPQLGISLGLGILYADDIFFACFAQTFAFVAYNKVVTAQYFMWYFSLLPLVLPETSLKLRWRGLCMLLAWVVSQGAWLRYAYLLEFLGESTFSSLWIAGAAFFLVNNWILVQIINHYRPCHTLRVFSKSFGMTREKSQ</sequence>
<feature type="transmembrane region" description="Helical" evidence="13">
    <location>
        <begin position="74"/>
        <end position="97"/>
    </location>
</feature>
<dbReference type="GO" id="GO:1990529">
    <property type="term" value="C:glycosylphosphatidylinositol-mannosyltransferase I complex"/>
    <property type="evidence" value="ECO:0007669"/>
    <property type="project" value="TreeGrafter"/>
</dbReference>
<evidence type="ECO:0000256" key="11">
    <source>
        <dbReference type="ARBA" id="ARBA00023136"/>
    </source>
</evidence>
<feature type="transmembrane region" description="Helical" evidence="13">
    <location>
        <begin position="373"/>
        <end position="391"/>
    </location>
</feature>
<evidence type="ECO:0000256" key="6">
    <source>
        <dbReference type="ARBA" id="ARBA00022676"/>
    </source>
</evidence>
<feature type="transmembrane region" description="Helical" evidence="13">
    <location>
        <begin position="244"/>
        <end position="265"/>
    </location>
</feature>
<dbReference type="GO" id="GO:0051751">
    <property type="term" value="F:alpha-1,4-mannosyltransferase activity"/>
    <property type="evidence" value="ECO:0007669"/>
    <property type="project" value="InterPro"/>
</dbReference>
<evidence type="ECO:0000256" key="7">
    <source>
        <dbReference type="ARBA" id="ARBA00022679"/>
    </source>
</evidence>
<evidence type="ECO:0000256" key="4">
    <source>
        <dbReference type="ARBA" id="ARBA00013797"/>
    </source>
</evidence>
<proteinExistence type="inferred from homology"/>
<protein>
    <recommendedName>
        <fullName evidence="4 13">GPI mannosyltransferase 1</fullName>
        <ecNumber evidence="13">2.4.1.-</ecNumber>
    </recommendedName>
    <alternativeName>
        <fullName evidence="13">GPI mannosyltransferase I</fullName>
    </alternativeName>
</protein>
<keyword evidence="7 13" id="KW-0808">Transferase</keyword>
<feature type="transmembrane region" description="Helical" evidence="13">
    <location>
        <begin position="169"/>
        <end position="187"/>
    </location>
</feature>
<keyword evidence="15" id="KW-1185">Reference proteome</keyword>
<comment type="similarity">
    <text evidence="3 13">Belongs to the PIGM family.</text>
</comment>
<dbReference type="OrthoDB" id="1741594at2759"/>
<dbReference type="GO" id="GO:0004376">
    <property type="term" value="F:GPI mannosyltransferase activity"/>
    <property type="evidence" value="ECO:0007669"/>
    <property type="project" value="InterPro"/>
</dbReference>
<evidence type="ECO:0000256" key="8">
    <source>
        <dbReference type="ARBA" id="ARBA00022692"/>
    </source>
</evidence>
<dbReference type="InterPro" id="IPR007704">
    <property type="entry name" value="PIG-M"/>
</dbReference>
<dbReference type="PANTHER" id="PTHR12886:SF0">
    <property type="entry name" value="GPI MANNOSYLTRANSFERASE 1"/>
    <property type="match status" value="1"/>
</dbReference>
<dbReference type="Pfam" id="PF05007">
    <property type="entry name" value="Mannosyl_trans"/>
    <property type="match status" value="1"/>
</dbReference>
<gene>
    <name evidence="14" type="primary">GPI14</name>
    <name evidence="14" type="ORF">IWQ62_002179</name>
</gene>
<feature type="transmembrane region" description="Helical" evidence="13">
    <location>
        <begin position="7"/>
        <end position="24"/>
    </location>
</feature>
<dbReference type="GO" id="GO:0005789">
    <property type="term" value="C:endoplasmic reticulum membrane"/>
    <property type="evidence" value="ECO:0007669"/>
    <property type="project" value="UniProtKB-SubCell"/>
</dbReference>
<dbReference type="Proteomes" id="UP001150925">
    <property type="component" value="Unassembled WGS sequence"/>
</dbReference>